<dbReference type="GO" id="GO:0006556">
    <property type="term" value="P:S-adenosylmethionine biosynthetic process"/>
    <property type="evidence" value="ECO:0007669"/>
    <property type="project" value="TreeGrafter"/>
</dbReference>
<accession>A0A6C0KQN5</accession>
<dbReference type="SUPFAM" id="SSF51735">
    <property type="entry name" value="NAD(P)-binding Rossmann-fold domains"/>
    <property type="match status" value="1"/>
</dbReference>
<proteinExistence type="predicted"/>
<name>A0A6C0KQN5_9ZZZZ</name>
<dbReference type="InterPro" id="IPR005913">
    <property type="entry name" value="dTDP_dehydrorham_reduct"/>
</dbReference>
<dbReference type="SUPFAM" id="SSF51182">
    <property type="entry name" value="RmlC-like cupins"/>
    <property type="match status" value="1"/>
</dbReference>
<dbReference type="EMBL" id="MN740943">
    <property type="protein sequence ID" value="QHU19030.1"/>
    <property type="molecule type" value="Genomic_DNA"/>
</dbReference>
<dbReference type="InterPro" id="IPR036291">
    <property type="entry name" value="NAD(P)-bd_dom_sf"/>
</dbReference>
<dbReference type="InterPro" id="IPR011051">
    <property type="entry name" value="RmlC_Cupin_sf"/>
</dbReference>
<dbReference type="Pfam" id="PF00908">
    <property type="entry name" value="dTDP_sugar_isom"/>
    <property type="match status" value="1"/>
</dbReference>
<feature type="domain" description="RmlD-like substrate binding" evidence="1">
    <location>
        <begin position="159"/>
        <end position="320"/>
    </location>
</feature>
<dbReference type="PANTHER" id="PTHR10491">
    <property type="entry name" value="DTDP-4-DEHYDRORHAMNOSE REDUCTASE"/>
    <property type="match status" value="1"/>
</dbReference>
<protein>
    <recommendedName>
        <fullName evidence="1">RmlD-like substrate binding domain-containing protein</fullName>
    </recommendedName>
</protein>
<dbReference type="InterPro" id="IPR000888">
    <property type="entry name" value="RmlC-like"/>
</dbReference>
<reference evidence="2" key="1">
    <citation type="journal article" date="2020" name="Nature">
        <title>Giant virus diversity and host interactions through global metagenomics.</title>
        <authorList>
            <person name="Schulz F."/>
            <person name="Roux S."/>
            <person name="Paez-Espino D."/>
            <person name="Jungbluth S."/>
            <person name="Walsh D.A."/>
            <person name="Denef V.J."/>
            <person name="McMahon K.D."/>
            <person name="Konstantinidis K.T."/>
            <person name="Eloe-Fadrosh E.A."/>
            <person name="Kyrpides N.C."/>
            <person name="Woyke T."/>
        </authorList>
    </citation>
    <scope>NUCLEOTIDE SEQUENCE</scope>
    <source>
        <strain evidence="2">GVMAG-S-3300013014-104</strain>
    </source>
</reference>
<dbReference type="InterPro" id="IPR029903">
    <property type="entry name" value="RmlD-like-bd"/>
</dbReference>
<evidence type="ECO:0000259" key="1">
    <source>
        <dbReference type="Pfam" id="PF04321"/>
    </source>
</evidence>
<dbReference type="PANTHER" id="PTHR10491:SF4">
    <property type="entry name" value="METHIONINE ADENOSYLTRANSFERASE 2 SUBUNIT BETA"/>
    <property type="match status" value="1"/>
</dbReference>
<organism evidence="2">
    <name type="scientific">viral metagenome</name>
    <dbReference type="NCBI Taxonomy" id="1070528"/>
    <lineage>
        <taxon>unclassified sequences</taxon>
        <taxon>metagenomes</taxon>
        <taxon>organismal metagenomes</taxon>
    </lineage>
</organism>
<dbReference type="InterPro" id="IPR014710">
    <property type="entry name" value="RmlC-like_jellyroll"/>
</dbReference>
<dbReference type="GO" id="GO:0048269">
    <property type="term" value="C:methionine adenosyltransferase complex"/>
    <property type="evidence" value="ECO:0007669"/>
    <property type="project" value="TreeGrafter"/>
</dbReference>
<dbReference type="AlphaFoldDB" id="A0A6C0KQN5"/>
<evidence type="ECO:0000313" key="2">
    <source>
        <dbReference type="EMBL" id="QHU19030.1"/>
    </source>
</evidence>
<dbReference type="GO" id="GO:0048270">
    <property type="term" value="F:methionine adenosyltransferase regulator activity"/>
    <property type="evidence" value="ECO:0007669"/>
    <property type="project" value="TreeGrafter"/>
</dbReference>
<dbReference type="Gene3D" id="2.60.120.10">
    <property type="entry name" value="Jelly Rolls"/>
    <property type="match status" value="1"/>
</dbReference>
<dbReference type="Gene3D" id="3.40.50.720">
    <property type="entry name" value="NAD(P)-binding Rossmann-like Domain"/>
    <property type="match status" value="1"/>
</dbReference>
<sequence>MELKFHDNRGTLFFINKNNLHYKQTTISCNKKNVFRGIHINNFEKLVTCIQGKILDIIINFDESAPDYLEPKYYELDPLTELFQILVPPNYGHAFLSLEENSILVYNLAGEFSQENTKHIHFLDPYINMNFLPKTIDVKDLIISKNDSIVEFIKPIDYLVFGTNGFLGSNIIKILSSQNKNYVSSNLRLNEIDKIKTLIQLYKPKYIINCAGISGKPNIFWCDDNKIETIESNLTYQLTLAALCKEHNIHLTVFGSGGIFNNDKIYLEEDIGNNYNNFYGKCRILLEDIISNYNNVLYLRINYPLTSQKCNKNLLTKLLNYKTIDDCEISITYIDDLFLILIKMIENNEIGICNFTNPGQIKLTDILRKYQEISNKNLNIIVNSENIDNKRSLAKLQTCKIEKYNPLNINDAIENCIIKYEKNSI</sequence>
<dbReference type="Pfam" id="PF04321">
    <property type="entry name" value="RmlD_sub_bind"/>
    <property type="match status" value="1"/>
</dbReference>
<dbReference type="GO" id="GO:0008830">
    <property type="term" value="F:dTDP-4-dehydrorhamnose 3,5-epimerase activity"/>
    <property type="evidence" value="ECO:0007669"/>
    <property type="project" value="InterPro"/>
</dbReference>